<name>A0A653RHQ9_9FLAO</name>
<accession>A0A653RHQ9</accession>
<reference evidence="1 2" key="1">
    <citation type="submission" date="2019-10" db="EMBL/GenBank/DDBJ databases">
        <authorList>
            <person name="Karimi E."/>
        </authorList>
    </citation>
    <scope>NUCLEOTIDE SEQUENCE [LARGE SCALE GENOMIC DNA]</scope>
    <source>
        <strain evidence="1">Maribacter sp. 151</strain>
    </source>
</reference>
<proteinExistence type="predicted"/>
<organism evidence="1 2">
    <name type="scientific">Maribacter litoralis</name>
    <dbReference type="NCBI Taxonomy" id="2059726"/>
    <lineage>
        <taxon>Bacteria</taxon>
        <taxon>Pseudomonadati</taxon>
        <taxon>Bacteroidota</taxon>
        <taxon>Flavobacteriia</taxon>
        <taxon>Flavobacteriales</taxon>
        <taxon>Flavobacteriaceae</taxon>
        <taxon>Maribacter</taxon>
    </lineage>
</organism>
<evidence type="ECO:0000313" key="2">
    <source>
        <dbReference type="Proteomes" id="UP000430202"/>
    </source>
</evidence>
<gene>
    <name evidence="1" type="ORF">MARI151_20875</name>
</gene>
<dbReference type="EMBL" id="CABWLR010000002">
    <property type="protein sequence ID" value="VXB55255.1"/>
    <property type="molecule type" value="Genomic_DNA"/>
</dbReference>
<sequence length="51" mass="5844">MRNANVLQQSYMCTIAHIFLLTNILLKNKPTIINAHSITENHKGYKLFKSA</sequence>
<protein>
    <submittedName>
        <fullName evidence="1">Uncharacterized protein</fullName>
    </submittedName>
</protein>
<evidence type="ECO:0000313" key="1">
    <source>
        <dbReference type="EMBL" id="VXB55255.1"/>
    </source>
</evidence>
<dbReference type="Proteomes" id="UP000430202">
    <property type="component" value="Unassembled WGS sequence"/>
</dbReference>
<keyword evidence="2" id="KW-1185">Reference proteome</keyword>
<dbReference type="AlphaFoldDB" id="A0A653RHQ9"/>